<protein>
    <submittedName>
        <fullName evidence="1">Uncharacterized protein</fullName>
    </submittedName>
</protein>
<proteinExistence type="predicted"/>
<evidence type="ECO:0000313" key="2">
    <source>
        <dbReference type="Proteomes" id="UP000235861"/>
    </source>
</evidence>
<sequence>MVSSPGDHHQQAITGELRAEALAALLAWLKQVIEQGRQQHARGPSCRPIIPPCKRWPRRPAPSWPVIGAVVSSVRVILEGASGGVLAVKALGWLVTMTGG</sequence>
<dbReference type="OrthoDB" id="6360084at2"/>
<dbReference type="RefSeq" id="WP_100293155.1">
    <property type="nucleotide sequence ID" value="NZ_PGGC01000045.1"/>
</dbReference>
<keyword evidence="2" id="KW-1185">Reference proteome</keyword>
<name>A0A2H9U712_9GAMM</name>
<dbReference type="AlphaFoldDB" id="A0A2H9U712"/>
<comment type="caution">
    <text evidence="1">The sequence shown here is derived from an EMBL/GenBank/DDBJ whole genome shotgun (WGS) entry which is preliminary data.</text>
</comment>
<evidence type="ECO:0000313" key="1">
    <source>
        <dbReference type="EMBL" id="PJG59778.1"/>
    </source>
</evidence>
<dbReference type="EMBL" id="PGGC01000045">
    <property type="protein sequence ID" value="PJG59778.1"/>
    <property type="molecule type" value="Genomic_DNA"/>
</dbReference>
<dbReference type="Proteomes" id="UP000235861">
    <property type="component" value="Unassembled WGS sequence"/>
</dbReference>
<reference evidence="1 2" key="1">
    <citation type="submission" date="2017-11" db="EMBL/GenBank/DDBJ databases">
        <title>Draft genome sequence of environmental isolate Aeromonas cavernicola sp. nov. MDC 2508.</title>
        <authorList>
            <person name="Colston S.M."/>
            <person name="Navarro A."/>
            <person name="Martinez-Murcia A.J."/>
            <person name="Graf J."/>
        </authorList>
    </citation>
    <scope>NUCLEOTIDE SEQUENCE [LARGE SCALE GENOMIC DNA]</scope>
    <source>
        <strain evidence="1 2">MDC 2508</strain>
    </source>
</reference>
<gene>
    <name evidence="1" type="ORF">CUC53_05115</name>
</gene>
<accession>A0A2H9U712</accession>
<organism evidence="1 2">
    <name type="scientific">Aeromonas cavernicola</name>
    <dbReference type="NCBI Taxonomy" id="1006623"/>
    <lineage>
        <taxon>Bacteria</taxon>
        <taxon>Pseudomonadati</taxon>
        <taxon>Pseudomonadota</taxon>
        <taxon>Gammaproteobacteria</taxon>
        <taxon>Aeromonadales</taxon>
        <taxon>Aeromonadaceae</taxon>
        <taxon>Aeromonas</taxon>
    </lineage>
</organism>